<dbReference type="STRING" id="393762.SAMN05660472_00273"/>
<dbReference type="AlphaFoldDB" id="A0A1G8XN08"/>
<evidence type="ECO:0000313" key="2">
    <source>
        <dbReference type="Proteomes" id="UP000198718"/>
    </source>
</evidence>
<keyword evidence="2" id="KW-1185">Reference proteome</keyword>
<name>A0A1G8XN08_9FIRM</name>
<reference evidence="1 2" key="1">
    <citation type="submission" date="2016-10" db="EMBL/GenBank/DDBJ databases">
        <authorList>
            <person name="de Groot N.N."/>
        </authorList>
    </citation>
    <scope>NUCLEOTIDE SEQUENCE [LARGE SCALE GENOMIC DNA]</scope>
    <source>
        <strain evidence="1 2">DSM 18346</strain>
    </source>
</reference>
<dbReference type="EMBL" id="FNFP01000001">
    <property type="protein sequence ID" value="SDJ91857.1"/>
    <property type="molecule type" value="Genomic_DNA"/>
</dbReference>
<proteinExistence type="predicted"/>
<protein>
    <submittedName>
        <fullName evidence="1">C_GCAxxG_C_C family probable redox protein</fullName>
    </submittedName>
</protein>
<evidence type="ECO:0000313" key="1">
    <source>
        <dbReference type="EMBL" id="SDJ91857.1"/>
    </source>
</evidence>
<dbReference type="RefSeq" id="WP_090549237.1">
    <property type="nucleotide sequence ID" value="NZ_FNFP01000001.1"/>
</dbReference>
<gene>
    <name evidence="1" type="ORF">SAMN05660472_00273</name>
</gene>
<sequence>MLKEKAEKYYSSKYDLNCAETILYAANKAYDLNLTKDALKTMAGFGGGMAIEETCGAVTGAIAVLGIMFVEERAHEGEKIKNLVLQLFDRVEKRLDTVNCKLLKEKYRHDEEVKCKSIIVAVAEVLEEIIGSEA</sequence>
<organism evidence="1 2">
    <name type="scientific">Natronincola ferrireducens</name>
    <dbReference type="NCBI Taxonomy" id="393762"/>
    <lineage>
        <taxon>Bacteria</taxon>
        <taxon>Bacillati</taxon>
        <taxon>Bacillota</taxon>
        <taxon>Clostridia</taxon>
        <taxon>Peptostreptococcales</taxon>
        <taxon>Natronincolaceae</taxon>
        <taxon>Natronincola</taxon>
    </lineage>
</organism>
<dbReference type="InterPro" id="IPR010181">
    <property type="entry name" value="CGCAxxGCC_motif"/>
</dbReference>
<dbReference type="OrthoDB" id="45689at2"/>
<dbReference type="Pfam" id="PF09719">
    <property type="entry name" value="C_GCAxxG_C_C"/>
    <property type="match status" value="1"/>
</dbReference>
<accession>A0A1G8XN08</accession>
<dbReference type="NCBIfam" id="TIGR01909">
    <property type="entry name" value="C_GCAxxG_C_C"/>
    <property type="match status" value="1"/>
</dbReference>
<dbReference type="Proteomes" id="UP000198718">
    <property type="component" value="Unassembled WGS sequence"/>
</dbReference>